<protein>
    <submittedName>
        <fullName evidence="2">Holliday junction ATP-dependent DNA helicase RuvB</fullName>
    </submittedName>
</protein>
<dbReference type="eggNOG" id="ENOG502SNEE">
    <property type="taxonomic scope" value="Eukaryota"/>
</dbReference>
<keyword evidence="2" id="KW-0378">Hydrolase</keyword>
<dbReference type="Pfam" id="PF06985">
    <property type="entry name" value="HET"/>
    <property type="match status" value="1"/>
</dbReference>
<dbReference type="EMBL" id="JPOX01000018">
    <property type="protein sequence ID" value="KFX46631.1"/>
    <property type="molecule type" value="Genomic_DNA"/>
</dbReference>
<keyword evidence="2" id="KW-0067">ATP-binding</keyword>
<dbReference type="PANTHER" id="PTHR39596:SF2">
    <property type="entry name" value="HET DOMAIN PROTEIN (AFU_ORTHOLOGUE AFUA_1G17550)-RELATED"/>
    <property type="match status" value="1"/>
</dbReference>
<reference evidence="2" key="1">
    <citation type="journal article" date="2014" name="PLoS Genet.">
        <title>Signature Gene Expression Reveals Novel Clues to the Molecular Mechanisms of Dimorphic Transition in Penicillium marneffei.</title>
        <authorList>
            <person name="Yang E."/>
            <person name="Wang G."/>
            <person name="Cai J."/>
            <person name="Woo P.C."/>
            <person name="Lau S.K."/>
            <person name="Yuen K.-Y."/>
            <person name="Chow W.-N."/>
            <person name="Lin X."/>
        </authorList>
    </citation>
    <scope>NUCLEOTIDE SEQUENCE [LARGE SCALE GENOMIC DNA]</scope>
    <source>
        <strain evidence="2">PM1</strain>
    </source>
</reference>
<proteinExistence type="predicted"/>
<keyword evidence="2" id="KW-0547">Nucleotide-binding</keyword>
<dbReference type="GO" id="GO:0004386">
    <property type="term" value="F:helicase activity"/>
    <property type="evidence" value="ECO:0007669"/>
    <property type="project" value="UniProtKB-KW"/>
</dbReference>
<accession>A0A093VIW4</accession>
<comment type="caution">
    <text evidence="2">The sequence shown here is derived from an EMBL/GenBank/DDBJ whole genome shotgun (WGS) entry which is preliminary data.</text>
</comment>
<evidence type="ECO:0000259" key="1">
    <source>
        <dbReference type="Pfam" id="PF06985"/>
    </source>
</evidence>
<dbReference type="PANTHER" id="PTHR39596">
    <property type="match status" value="1"/>
</dbReference>
<evidence type="ECO:0000313" key="2">
    <source>
        <dbReference type="EMBL" id="KFX46631.1"/>
    </source>
</evidence>
<name>A0A093VIW4_TALMA</name>
<organism evidence="2">
    <name type="scientific">Talaromyces marneffei PM1</name>
    <dbReference type="NCBI Taxonomy" id="1077442"/>
    <lineage>
        <taxon>Eukaryota</taxon>
        <taxon>Fungi</taxon>
        <taxon>Dikarya</taxon>
        <taxon>Ascomycota</taxon>
        <taxon>Pezizomycotina</taxon>
        <taxon>Eurotiomycetes</taxon>
        <taxon>Eurotiomycetidae</taxon>
        <taxon>Eurotiales</taxon>
        <taxon>Trichocomaceae</taxon>
        <taxon>Talaromyces</taxon>
        <taxon>Talaromyces sect. Talaromyces</taxon>
    </lineage>
</organism>
<keyword evidence="2" id="KW-0347">Helicase</keyword>
<feature type="domain" description="Heterokaryon incompatibility" evidence="1">
    <location>
        <begin position="310"/>
        <end position="425"/>
    </location>
</feature>
<sequence>MAEHIFYPDEPPKPFRIEYNGPLYDGGDWDTFPTRYGWKTETGDDKFRIRLIPAEMKTGIECWLYFGVLNHVFEGKVEQSDFLLRDGENGGGGGGGGKQYLTTRHLYKYVENAKEWKKNKTGEKVVPIVQKVCEQLEKYSSVLRGEMALATRLLCQSLWNIAVKRDGPQTKSGLVQRWLLSKDYDADLLLKDGWCPWEVQKSRMTGGGVDTIAYLLQLVRKKPEWDKKTHDKCKKTECAANNVDESDYVTRHVTEGCTCEHQQADIEQLHTILKDGGVPLVRITPTGEVDEQEKPSFKIEIVRKKSGRQYAAISHVWSDGLGNTDGNTLPSCQIQLLYERARVLVTDKEYVPKYTGGPFGGIHTGAVRLVHFASNQARKDESVLVWIDTLCIPHQRDVRSLAIQRIREVYLDAYRTMILDSEMRQVETSSTSNMQLLLRVLYCSGWIRRLWTLQEGLAAKSRLYVLFADKVINISTIADDILTKIDKGKFPLLQETVAFYGMSLWFSFFTHTIDYASKFERAVDVFTSPFVKGGLTKGNLLAWNWYNVAMRATSKAGDRPIILAGVLNLDVKEILEVKGGSDARMRKFYSILDEFPHDIIFQEGPRFEDDGMRWAVKVCQYMDRPQYLSHETGKITPRGLQISDLSSWLFPSHLGFDLRKIDFDGGQQAWERWLAENEFESPESPNLCVFNPKFEVEWKLDGSYGIIVMESKGSQPGRFASCALVELQTTEENEVHFARYLGVGTVVGMSSWSQLPEKGFLLPFGWDALQKREWVVG</sequence>
<dbReference type="AlphaFoldDB" id="A0A093VIW4"/>
<dbReference type="InterPro" id="IPR010730">
    <property type="entry name" value="HET"/>
</dbReference>
<dbReference type="HOGENOM" id="CLU_009388_3_0_1"/>
<gene>
    <name evidence="2" type="ORF">GQ26_0181260</name>
</gene>